<dbReference type="EMBL" id="UINC01097853">
    <property type="protein sequence ID" value="SVC55909.1"/>
    <property type="molecule type" value="Genomic_DNA"/>
</dbReference>
<name>A0A382N408_9ZZZZ</name>
<dbReference type="AlphaFoldDB" id="A0A382N408"/>
<reference evidence="1" key="1">
    <citation type="submission" date="2018-05" db="EMBL/GenBank/DDBJ databases">
        <authorList>
            <person name="Lanie J.A."/>
            <person name="Ng W.-L."/>
            <person name="Kazmierczak K.M."/>
            <person name="Andrzejewski T.M."/>
            <person name="Davidsen T.M."/>
            <person name="Wayne K.J."/>
            <person name="Tettelin H."/>
            <person name="Glass J.I."/>
            <person name="Rusch D."/>
            <person name="Podicherti R."/>
            <person name="Tsui H.-C.T."/>
            <person name="Winkler M.E."/>
        </authorList>
    </citation>
    <scope>NUCLEOTIDE SEQUENCE</scope>
</reference>
<gene>
    <name evidence="1" type="ORF">METZ01_LOCUS308763</name>
</gene>
<accession>A0A382N408</accession>
<organism evidence="1">
    <name type="scientific">marine metagenome</name>
    <dbReference type="NCBI Taxonomy" id="408172"/>
    <lineage>
        <taxon>unclassified sequences</taxon>
        <taxon>metagenomes</taxon>
        <taxon>ecological metagenomes</taxon>
    </lineage>
</organism>
<protein>
    <submittedName>
        <fullName evidence="1">Uncharacterized protein</fullName>
    </submittedName>
</protein>
<proteinExistence type="predicted"/>
<evidence type="ECO:0000313" key="1">
    <source>
        <dbReference type="EMBL" id="SVC55909.1"/>
    </source>
</evidence>
<sequence>MDTPQVSHSAIQNSLLTVGWSGTNGF</sequence>